<dbReference type="SUPFAM" id="SSF51905">
    <property type="entry name" value="FAD/NAD(P)-binding domain"/>
    <property type="match status" value="1"/>
</dbReference>
<feature type="domain" description="FAD-binding" evidence="6">
    <location>
        <begin position="9"/>
        <end position="365"/>
    </location>
</feature>
<dbReference type="Proteomes" id="UP000030752">
    <property type="component" value="Unassembled WGS sequence"/>
</dbReference>
<evidence type="ECO:0000313" key="8">
    <source>
        <dbReference type="Proteomes" id="UP000030752"/>
    </source>
</evidence>
<dbReference type="eggNOG" id="KOG2614">
    <property type="taxonomic scope" value="Eukaryota"/>
</dbReference>
<comment type="similarity">
    <text evidence="1">Belongs to the paxM FAD-dependent monooxygenase family.</text>
</comment>
<dbReference type="SUPFAM" id="SSF54373">
    <property type="entry name" value="FAD-linked reductases, C-terminal domain"/>
    <property type="match status" value="1"/>
</dbReference>
<evidence type="ECO:0000256" key="5">
    <source>
        <dbReference type="ARBA" id="ARBA00023033"/>
    </source>
</evidence>
<evidence type="ECO:0000256" key="3">
    <source>
        <dbReference type="ARBA" id="ARBA00022827"/>
    </source>
</evidence>
<protein>
    <recommendedName>
        <fullName evidence="6">FAD-binding domain-containing protein</fullName>
    </recommendedName>
</protein>
<evidence type="ECO:0000313" key="7">
    <source>
        <dbReference type="EMBL" id="ETN41513.1"/>
    </source>
</evidence>
<keyword evidence="2" id="KW-0285">Flavoprotein</keyword>
<dbReference type="AlphaFoldDB" id="W2S0F4"/>
<dbReference type="GO" id="GO:0004497">
    <property type="term" value="F:monooxygenase activity"/>
    <property type="evidence" value="ECO:0007669"/>
    <property type="project" value="UniProtKB-KW"/>
</dbReference>
<dbReference type="InterPro" id="IPR050493">
    <property type="entry name" value="FAD-dep_Monooxygenase_BioMet"/>
</dbReference>
<dbReference type="VEuPathDB" id="FungiDB:HMPREF1541_03449"/>
<dbReference type="InterPro" id="IPR002938">
    <property type="entry name" value="FAD-bd"/>
</dbReference>
<organism evidence="7 8">
    <name type="scientific">Cyphellophora europaea (strain CBS 101466)</name>
    <name type="common">Phialophora europaea</name>
    <dbReference type="NCBI Taxonomy" id="1220924"/>
    <lineage>
        <taxon>Eukaryota</taxon>
        <taxon>Fungi</taxon>
        <taxon>Dikarya</taxon>
        <taxon>Ascomycota</taxon>
        <taxon>Pezizomycotina</taxon>
        <taxon>Eurotiomycetes</taxon>
        <taxon>Chaetothyriomycetidae</taxon>
        <taxon>Chaetothyriales</taxon>
        <taxon>Cyphellophoraceae</taxon>
        <taxon>Cyphellophora</taxon>
    </lineage>
</organism>
<dbReference type="HOGENOM" id="CLU_009665_19_0_1"/>
<dbReference type="Gene3D" id="3.50.50.60">
    <property type="entry name" value="FAD/NAD(P)-binding domain"/>
    <property type="match status" value="1"/>
</dbReference>
<evidence type="ECO:0000256" key="1">
    <source>
        <dbReference type="ARBA" id="ARBA00007992"/>
    </source>
</evidence>
<name>W2S0F4_CYPE1</name>
<keyword evidence="8" id="KW-1185">Reference proteome</keyword>
<reference evidence="7 8" key="1">
    <citation type="submission" date="2013-03" db="EMBL/GenBank/DDBJ databases">
        <title>The Genome Sequence of Phialophora europaea CBS 101466.</title>
        <authorList>
            <consortium name="The Broad Institute Genomics Platform"/>
            <person name="Cuomo C."/>
            <person name="de Hoog S."/>
            <person name="Gorbushina A."/>
            <person name="Walker B."/>
            <person name="Young S.K."/>
            <person name="Zeng Q."/>
            <person name="Gargeya S."/>
            <person name="Fitzgerald M."/>
            <person name="Haas B."/>
            <person name="Abouelleil A."/>
            <person name="Allen A.W."/>
            <person name="Alvarado L."/>
            <person name="Arachchi H.M."/>
            <person name="Berlin A.M."/>
            <person name="Chapman S.B."/>
            <person name="Gainer-Dewar J."/>
            <person name="Goldberg J."/>
            <person name="Griggs A."/>
            <person name="Gujja S."/>
            <person name="Hansen M."/>
            <person name="Howarth C."/>
            <person name="Imamovic A."/>
            <person name="Ireland A."/>
            <person name="Larimer J."/>
            <person name="McCowan C."/>
            <person name="Murphy C."/>
            <person name="Pearson M."/>
            <person name="Poon T.W."/>
            <person name="Priest M."/>
            <person name="Roberts A."/>
            <person name="Saif S."/>
            <person name="Shea T."/>
            <person name="Sisk P."/>
            <person name="Sykes S."/>
            <person name="Wortman J."/>
            <person name="Nusbaum C."/>
            <person name="Birren B."/>
        </authorList>
    </citation>
    <scope>NUCLEOTIDE SEQUENCE [LARGE SCALE GENOMIC DNA]</scope>
    <source>
        <strain evidence="7 8">CBS 101466</strain>
    </source>
</reference>
<accession>W2S0F4</accession>
<dbReference type="EMBL" id="KB822719">
    <property type="protein sequence ID" value="ETN41513.1"/>
    <property type="molecule type" value="Genomic_DNA"/>
</dbReference>
<dbReference type="STRING" id="1220924.W2S0F4"/>
<proteinExistence type="inferred from homology"/>
<dbReference type="InterPro" id="IPR036188">
    <property type="entry name" value="FAD/NAD-bd_sf"/>
</dbReference>
<evidence type="ECO:0000256" key="4">
    <source>
        <dbReference type="ARBA" id="ARBA00023002"/>
    </source>
</evidence>
<dbReference type="Pfam" id="PF01494">
    <property type="entry name" value="FAD_binding_3"/>
    <property type="match status" value="1"/>
</dbReference>
<dbReference type="PANTHER" id="PTHR13789">
    <property type="entry name" value="MONOOXYGENASE"/>
    <property type="match status" value="1"/>
</dbReference>
<keyword evidence="5" id="KW-0503">Monooxygenase</keyword>
<dbReference type="OrthoDB" id="9993796at2759"/>
<dbReference type="PRINTS" id="PR00420">
    <property type="entry name" value="RNGMNOXGNASE"/>
</dbReference>
<dbReference type="PROSITE" id="PS51257">
    <property type="entry name" value="PROKAR_LIPOPROTEIN"/>
    <property type="match status" value="1"/>
</dbReference>
<dbReference type="GeneID" id="19970788"/>
<gene>
    <name evidence="7" type="ORF">HMPREF1541_03449</name>
</gene>
<evidence type="ECO:0000259" key="6">
    <source>
        <dbReference type="Pfam" id="PF01494"/>
    </source>
</evidence>
<keyword evidence="4" id="KW-0560">Oxidoreductase</keyword>
<dbReference type="GO" id="GO:0071949">
    <property type="term" value="F:FAD binding"/>
    <property type="evidence" value="ECO:0007669"/>
    <property type="project" value="InterPro"/>
</dbReference>
<dbReference type="PANTHER" id="PTHR13789:SF215">
    <property type="entry name" value="FAD-BINDING DOMAIN-CONTAINING PROTEIN-RELATED"/>
    <property type="match status" value="1"/>
</dbReference>
<dbReference type="InParanoid" id="W2S0F4"/>
<sequence length="425" mass="46646">MKSQRVVQLQVGIVGCGIAGLTAAIALSRAGHAVDIFERSRFNNETGAAIVIGPNGSRLLSNWGFDVEAAGGLDYCQMRRIKADTIQLDSETKFDNIKEQYGDRWLLLHRADLHTGLKNLVEKLPVPTPNIRLGSAVSDVDPDSGTITLATGAIVAKDLVVIADGSHSQLIVKITGTEEPVVRLPMSMYRFLQPIDKIMARPETAQFYKDQAPGFSTFYKAQVGRPGHLLNTYPCRGGSLIYCALLHPTKDKERELEGWSTPADYQDVVADAQGFHPAVQAICEGATDVRVYNQMYRNPLPTFVKGKAVLVGDAGHLMLPTHGQGASMAMEDAAALEVLFSRLSTAGEVQSRLNIFNDLRLPRVRAGQTMSNKMMGPPDKLIAEVRKYYDGEIPGPTAKTFDPEYNKFWFTYDVFAEATQKLQAQ</sequence>
<keyword evidence="3" id="KW-0274">FAD</keyword>
<dbReference type="RefSeq" id="XP_008716022.1">
    <property type="nucleotide sequence ID" value="XM_008717800.1"/>
</dbReference>
<evidence type="ECO:0000256" key="2">
    <source>
        <dbReference type="ARBA" id="ARBA00022630"/>
    </source>
</evidence>